<feature type="compositionally biased region" description="Basic and acidic residues" evidence="1">
    <location>
        <begin position="59"/>
        <end position="82"/>
    </location>
</feature>
<evidence type="ECO:0000313" key="3">
    <source>
        <dbReference type="Proteomes" id="UP000310200"/>
    </source>
</evidence>
<feature type="compositionally biased region" description="Polar residues" evidence="1">
    <location>
        <begin position="952"/>
        <end position="961"/>
    </location>
</feature>
<gene>
    <name evidence="2" type="ORF">DBV15_01537</name>
</gene>
<reference evidence="2 3" key="1">
    <citation type="journal article" date="2019" name="Philos. Trans. R. Soc. Lond., B, Biol. Sci.">
        <title>Ant behaviour and brain gene expression of defending hosts depend on the ecological success of the intruding social parasite.</title>
        <authorList>
            <person name="Kaur R."/>
            <person name="Stoldt M."/>
            <person name="Jongepier E."/>
            <person name="Feldmeyer B."/>
            <person name="Menzel F."/>
            <person name="Bornberg-Bauer E."/>
            <person name="Foitzik S."/>
        </authorList>
    </citation>
    <scope>NUCLEOTIDE SEQUENCE [LARGE SCALE GENOMIC DNA]</scope>
    <source>
        <tissue evidence="2">Whole body</tissue>
    </source>
</reference>
<feature type="region of interest" description="Disordered" evidence="1">
    <location>
        <begin position="1"/>
        <end position="392"/>
    </location>
</feature>
<feature type="compositionally biased region" description="Basic and acidic residues" evidence="1">
    <location>
        <begin position="263"/>
        <end position="281"/>
    </location>
</feature>
<feature type="compositionally biased region" description="Low complexity" evidence="1">
    <location>
        <begin position="230"/>
        <end position="244"/>
    </location>
</feature>
<protein>
    <submittedName>
        <fullName evidence="2">Uncharacterized protein</fullName>
    </submittedName>
</protein>
<organism evidence="2 3">
    <name type="scientific">Temnothorax longispinosus</name>
    <dbReference type="NCBI Taxonomy" id="300112"/>
    <lineage>
        <taxon>Eukaryota</taxon>
        <taxon>Metazoa</taxon>
        <taxon>Ecdysozoa</taxon>
        <taxon>Arthropoda</taxon>
        <taxon>Hexapoda</taxon>
        <taxon>Insecta</taxon>
        <taxon>Pterygota</taxon>
        <taxon>Neoptera</taxon>
        <taxon>Endopterygota</taxon>
        <taxon>Hymenoptera</taxon>
        <taxon>Apocrita</taxon>
        <taxon>Aculeata</taxon>
        <taxon>Formicoidea</taxon>
        <taxon>Formicidae</taxon>
        <taxon>Myrmicinae</taxon>
        <taxon>Temnothorax</taxon>
    </lineage>
</organism>
<evidence type="ECO:0000313" key="2">
    <source>
        <dbReference type="EMBL" id="TGZ53209.1"/>
    </source>
</evidence>
<dbReference type="Proteomes" id="UP000310200">
    <property type="component" value="Unassembled WGS sequence"/>
</dbReference>
<evidence type="ECO:0000256" key="1">
    <source>
        <dbReference type="SAM" id="MobiDB-lite"/>
    </source>
</evidence>
<keyword evidence="3" id="KW-1185">Reference proteome</keyword>
<feature type="compositionally biased region" description="Pro residues" evidence="1">
    <location>
        <begin position="1072"/>
        <end position="1089"/>
    </location>
</feature>
<dbReference type="STRING" id="300112.A0A4S2KY87"/>
<feature type="region of interest" description="Disordered" evidence="1">
    <location>
        <begin position="932"/>
        <end position="961"/>
    </location>
</feature>
<feature type="compositionally biased region" description="Low complexity" evidence="1">
    <location>
        <begin position="22"/>
        <end position="36"/>
    </location>
</feature>
<feature type="compositionally biased region" description="Basic and acidic residues" evidence="1">
    <location>
        <begin position="96"/>
        <end position="107"/>
    </location>
</feature>
<sequence>MGARQSKRSVDITTTPKKEGIPAEGGVVGDAAAPGDGKLERIEEADTKPTTNGIAPHTDSTEDKEKDKDETTEKDKEQRTKFEGGLYLCFQQPQQEEVKAEETKPESSGDSPAEVAEVTTPTEATPASPNTATSPDNKETKKKDKKKKWSFRSISFSKKDKTKPSRDETPKNGDVTKEEPLAESGEDAENATAAASSPVEEKSAASSPSADEQVAAPTAAATAEPKEEAAASSPAVTAAVAASPVEEKKKEPTPSAPTPVPSVEDKKEEAVEKVEPEKKVVEVSQSAGGHPVTDPVEIPVYRVQPVATPSIIERKASEDLLSPPPSSPPPTPIDPSPLQQARQAAANATALAEALKLPAVAADEEESTPAPTSDVAYPSSRKDVLPQESRASESITTAIASLTSLDSSTPDNLPPTKATFVLAEVKCLPVVEVEIEVETSQDVKKVGETLGSSRDNKEAETELKVEGNVAMKEKVSECQKSEANRAKETLPLATQRDSKSTPSKGTEEVPDVVATVKVMNEALSDVECQTKSEINSCEVPMKINVLPDAGYNEKVDAETLSSTEIETKGACPAVKQYLSSENMGSPPNKTQHVESIEKASDSDLPSEKCVSIDAEESSEVSSASFAKLIESPSREQSSAVVEQSSGIPVVYEHDYAKYVPKEIKEEEGSIELYINSEEGPLSVSDDILVEAKPALIIPEDDSVEELTDTTESVKVIPETDEEKLENELESDTALPTEETLISEELEDMFVPEHTTVEPLNEFVGVSNSHMRNEIGNTLPCPPENLTAFCSQISELQNTSAIETEPFITSSSRIEQTEEIKKHTLSSEDRVTSPKFYPLDDLESTHRLPSLLSDVSTCSLSEKHSSEPQTLVLSPEPESVPISLEDLPPAPEDTGTQSLDSFDYPLPPEELSCPLLLIPPQTMSVADLPPAPVEHAASPRDPTETLLTPPISPNFQRSNTTPGIATETATIDRSQIPSFCENDSSNREQSMLLSEPLTMSCNQSDVELKERLAAECVAKTESQEEALSCQLSNSIPSTATKEHHQNAPEVEAPVENNVAHDVSTTESADEPPKVAPPAIPTEAPASPPTAPAITEDVASVTKAIEEIDISDKAVAAAVNEAIECNTNEIIADAHHQNNINE</sequence>
<feature type="region of interest" description="Disordered" evidence="1">
    <location>
        <begin position="475"/>
        <end position="511"/>
    </location>
</feature>
<comment type="caution">
    <text evidence="2">The sequence shown here is derived from an EMBL/GenBank/DDBJ whole genome shotgun (WGS) entry which is preliminary data.</text>
</comment>
<accession>A0A4S2KY87</accession>
<feature type="compositionally biased region" description="Basic and acidic residues" evidence="1">
    <location>
        <begin position="157"/>
        <end position="180"/>
    </location>
</feature>
<dbReference type="EMBL" id="QBLH01001083">
    <property type="protein sequence ID" value="TGZ53209.1"/>
    <property type="molecule type" value="Genomic_DNA"/>
</dbReference>
<feature type="compositionally biased region" description="Pro residues" evidence="1">
    <location>
        <begin position="322"/>
        <end position="335"/>
    </location>
</feature>
<feature type="compositionally biased region" description="Basic and acidic residues" evidence="1">
    <location>
        <begin position="475"/>
        <end position="488"/>
    </location>
</feature>
<feature type="compositionally biased region" description="Low complexity" evidence="1">
    <location>
        <begin position="112"/>
        <end position="135"/>
    </location>
</feature>
<feature type="compositionally biased region" description="Basic and acidic residues" evidence="1">
    <location>
        <begin position="37"/>
        <end position="47"/>
    </location>
</feature>
<feature type="region of interest" description="Disordered" evidence="1">
    <location>
        <begin position="858"/>
        <end position="895"/>
    </location>
</feature>
<dbReference type="AlphaFoldDB" id="A0A4S2KY87"/>
<feature type="region of interest" description="Disordered" evidence="1">
    <location>
        <begin position="1061"/>
        <end position="1090"/>
    </location>
</feature>
<name>A0A4S2KY87_9HYME</name>
<proteinExistence type="predicted"/>
<feature type="compositionally biased region" description="Low complexity" evidence="1">
    <location>
        <begin position="336"/>
        <end position="355"/>
    </location>
</feature>